<proteinExistence type="predicted"/>
<evidence type="ECO:0000313" key="1">
    <source>
        <dbReference type="Proteomes" id="UP000050741"/>
    </source>
</evidence>
<evidence type="ECO:0000313" key="2">
    <source>
        <dbReference type="WBParaSite" id="GPLIN_001636500"/>
    </source>
</evidence>
<accession>A0A183CU07</accession>
<protein>
    <submittedName>
        <fullName evidence="2">Uncharacterized protein</fullName>
    </submittedName>
</protein>
<dbReference type="AlphaFoldDB" id="A0A183CU07"/>
<dbReference type="WBParaSite" id="GPLIN_001636500">
    <property type="protein sequence ID" value="GPLIN_001636500"/>
    <property type="gene ID" value="GPLIN_001636500"/>
</dbReference>
<reference evidence="1" key="1">
    <citation type="submission" date="2014-05" db="EMBL/GenBank/DDBJ databases">
        <title>The genome and life-stage specific transcriptomes of Globodera pallida elucidate key aspects of plant parasitism by a cyst nematode.</title>
        <authorList>
            <person name="Cotton J.A."/>
            <person name="Lilley C.J."/>
            <person name="Jones L.M."/>
            <person name="Kikuchi T."/>
            <person name="Reid A.J."/>
            <person name="Thorpe P."/>
            <person name="Tsai I.J."/>
            <person name="Beasley H."/>
            <person name="Blok V."/>
            <person name="Cock P.J.A."/>
            <person name="Van den Akker S.E."/>
            <person name="Holroyd N."/>
            <person name="Hunt M."/>
            <person name="Mantelin S."/>
            <person name="Naghra H."/>
            <person name="Pain A."/>
            <person name="Palomares-Rius J.E."/>
            <person name="Zarowiecki M."/>
            <person name="Berriman M."/>
            <person name="Jones J.T."/>
            <person name="Urwin P.E."/>
        </authorList>
    </citation>
    <scope>NUCLEOTIDE SEQUENCE [LARGE SCALE GENOMIC DNA]</scope>
    <source>
        <strain evidence="1">Lindley</strain>
    </source>
</reference>
<reference evidence="2" key="2">
    <citation type="submission" date="2016-06" db="UniProtKB">
        <authorList>
            <consortium name="WormBaseParasite"/>
        </authorList>
    </citation>
    <scope>IDENTIFICATION</scope>
</reference>
<dbReference type="Proteomes" id="UP000050741">
    <property type="component" value="Unassembled WGS sequence"/>
</dbReference>
<organism evidence="1 2">
    <name type="scientific">Globodera pallida</name>
    <name type="common">Potato cyst nematode worm</name>
    <name type="synonym">Heterodera pallida</name>
    <dbReference type="NCBI Taxonomy" id="36090"/>
    <lineage>
        <taxon>Eukaryota</taxon>
        <taxon>Metazoa</taxon>
        <taxon>Ecdysozoa</taxon>
        <taxon>Nematoda</taxon>
        <taxon>Chromadorea</taxon>
        <taxon>Rhabditida</taxon>
        <taxon>Tylenchina</taxon>
        <taxon>Tylenchomorpha</taxon>
        <taxon>Tylenchoidea</taxon>
        <taxon>Heteroderidae</taxon>
        <taxon>Heteroderinae</taxon>
        <taxon>Globodera</taxon>
    </lineage>
</organism>
<keyword evidence="1" id="KW-1185">Reference proteome</keyword>
<name>A0A183CU07_GLOPA</name>
<sequence>SLSSVKRNAKNVEQKMEE</sequence>